<proteinExistence type="inferred from homology"/>
<dbReference type="KEGG" id="gba:J421_2815"/>
<evidence type="ECO:0000256" key="1">
    <source>
        <dbReference type="ARBA" id="ARBA00006484"/>
    </source>
</evidence>
<dbReference type="RefSeq" id="WP_104022616.1">
    <property type="nucleotide sequence ID" value="NZ_CP007128.1"/>
</dbReference>
<reference evidence="4 5" key="1">
    <citation type="journal article" date="2014" name="Genome Announc.">
        <title>Genome Sequence and Methylome of Soil Bacterium Gemmatirosa kalamazoonensis KBS708T, a Member of the Rarely Cultivated Gemmatimonadetes Phylum.</title>
        <authorList>
            <person name="Debruyn J.M."/>
            <person name="Radosevich M."/>
            <person name="Wommack K.E."/>
            <person name="Polson S.W."/>
            <person name="Hauser L.J."/>
            <person name="Fawaz M.N."/>
            <person name="Korlach J."/>
            <person name="Tsai Y.C."/>
        </authorList>
    </citation>
    <scope>NUCLEOTIDE SEQUENCE [LARGE SCALE GENOMIC DNA]</scope>
    <source>
        <strain evidence="4 5">KBS708</strain>
    </source>
</reference>
<comment type="similarity">
    <text evidence="1 3">Belongs to the short-chain dehydrogenases/reductases (SDR) family.</text>
</comment>
<dbReference type="PANTHER" id="PTHR42901">
    <property type="entry name" value="ALCOHOL DEHYDROGENASE"/>
    <property type="match status" value="1"/>
</dbReference>
<dbReference type="OrthoDB" id="9775296at2"/>
<dbReference type="Gene3D" id="3.40.50.720">
    <property type="entry name" value="NAD(P)-binding Rossmann-like Domain"/>
    <property type="match status" value="1"/>
</dbReference>
<gene>
    <name evidence="4" type="ORF">J421_2815</name>
</gene>
<dbReference type="HOGENOM" id="CLU_010194_2_10_0"/>
<dbReference type="Proteomes" id="UP000019151">
    <property type="component" value="Chromosome"/>
</dbReference>
<evidence type="ECO:0000256" key="3">
    <source>
        <dbReference type="RuleBase" id="RU000363"/>
    </source>
</evidence>
<accession>W0RIT8</accession>
<evidence type="ECO:0000313" key="4">
    <source>
        <dbReference type="EMBL" id="AHG90352.1"/>
    </source>
</evidence>
<name>W0RIT8_9BACT</name>
<dbReference type="InterPro" id="IPR036291">
    <property type="entry name" value="NAD(P)-bd_dom_sf"/>
</dbReference>
<dbReference type="EMBL" id="CP007128">
    <property type="protein sequence ID" value="AHG90352.1"/>
    <property type="molecule type" value="Genomic_DNA"/>
</dbReference>
<evidence type="ECO:0000256" key="2">
    <source>
        <dbReference type="ARBA" id="ARBA00023002"/>
    </source>
</evidence>
<dbReference type="PRINTS" id="PR00080">
    <property type="entry name" value="SDRFAMILY"/>
</dbReference>
<dbReference type="InParanoid" id="W0RIT8"/>
<dbReference type="InterPro" id="IPR002347">
    <property type="entry name" value="SDR_fam"/>
</dbReference>
<sequence length="232" mass="24560">MTASLPTALVTGASRGIGRAIALRLANSHEILAVARSTTELDTLASEIDARGGRCRPIALDVTDGDAVARTLGGQAVDVLVNNAGVGALKPFLELAPEEWRRMVDVNLNALYHVTRAVLPGMVERGRGDVVNIGSIAGRSAFVGGSCYAATKWAVMAFTESLMLEVRDAGVRVSVVMPGSVATHFGSGQAKDWNLLPEDVAESVAHIVAAPPEVLIHRLEVRALSPKRPRRR</sequence>
<dbReference type="AlphaFoldDB" id="W0RIT8"/>
<dbReference type="GO" id="GO:0016491">
    <property type="term" value="F:oxidoreductase activity"/>
    <property type="evidence" value="ECO:0007669"/>
    <property type="project" value="UniProtKB-KW"/>
</dbReference>
<dbReference type="SUPFAM" id="SSF51735">
    <property type="entry name" value="NAD(P)-binding Rossmann-fold domains"/>
    <property type="match status" value="1"/>
</dbReference>
<dbReference type="STRING" id="861299.J421_2815"/>
<dbReference type="PIRSF" id="PIRSF000126">
    <property type="entry name" value="11-beta-HSD1"/>
    <property type="match status" value="1"/>
</dbReference>
<protein>
    <submittedName>
        <fullName evidence="4">Short-chain dehydrogenase/reductase SDR</fullName>
    </submittedName>
</protein>
<evidence type="ECO:0000313" key="5">
    <source>
        <dbReference type="Proteomes" id="UP000019151"/>
    </source>
</evidence>
<dbReference type="Pfam" id="PF00106">
    <property type="entry name" value="adh_short"/>
    <property type="match status" value="1"/>
</dbReference>
<dbReference type="PROSITE" id="PS00061">
    <property type="entry name" value="ADH_SHORT"/>
    <property type="match status" value="1"/>
</dbReference>
<dbReference type="eggNOG" id="COG4221">
    <property type="taxonomic scope" value="Bacteria"/>
</dbReference>
<dbReference type="PANTHER" id="PTHR42901:SF1">
    <property type="entry name" value="ALCOHOL DEHYDROGENASE"/>
    <property type="match status" value="1"/>
</dbReference>
<dbReference type="PRINTS" id="PR00081">
    <property type="entry name" value="GDHRDH"/>
</dbReference>
<organism evidence="4 5">
    <name type="scientific">Gemmatirosa kalamazoonensis</name>
    <dbReference type="NCBI Taxonomy" id="861299"/>
    <lineage>
        <taxon>Bacteria</taxon>
        <taxon>Pseudomonadati</taxon>
        <taxon>Gemmatimonadota</taxon>
        <taxon>Gemmatimonadia</taxon>
        <taxon>Gemmatimonadales</taxon>
        <taxon>Gemmatimonadaceae</taxon>
        <taxon>Gemmatirosa</taxon>
    </lineage>
</organism>
<keyword evidence="5" id="KW-1185">Reference proteome</keyword>
<dbReference type="InterPro" id="IPR020904">
    <property type="entry name" value="Sc_DH/Rdtase_CS"/>
</dbReference>
<keyword evidence="2" id="KW-0560">Oxidoreductase</keyword>